<dbReference type="Proteomes" id="UP000041254">
    <property type="component" value="Unassembled WGS sequence"/>
</dbReference>
<name>A0A0G4FLR7_VITBC</name>
<evidence type="ECO:0000313" key="2">
    <source>
        <dbReference type="Proteomes" id="UP000041254"/>
    </source>
</evidence>
<protein>
    <submittedName>
        <fullName evidence="1">Uncharacterized protein</fullName>
    </submittedName>
</protein>
<dbReference type="VEuPathDB" id="CryptoDB:Vbra_2215"/>
<dbReference type="AlphaFoldDB" id="A0A0G4FLR7"/>
<dbReference type="InParanoid" id="A0A0G4FLR7"/>
<sequence length="99" mass="10615">MWVLSSGSVINAVSGGRGLASGVAGQIEEASLGAARDALLESELLRVCREKSEINKELTSVKDDNKKLLDKLQVLSGLHLQPTALEEHPDDEVKYLSGE</sequence>
<organism evidence="1 2">
    <name type="scientific">Vitrella brassicaformis (strain CCMP3155)</name>
    <dbReference type="NCBI Taxonomy" id="1169540"/>
    <lineage>
        <taxon>Eukaryota</taxon>
        <taxon>Sar</taxon>
        <taxon>Alveolata</taxon>
        <taxon>Colpodellida</taxon>
        <taxon>Vitrellaceae</taxon>
        <taxon>Vitrella</taxon>
    </lineage>
</organism>
<reference evidence="1 2" key="1">
    <citation type="submission" date="2014-11" db="EMBL/GenBank/DDBJ databases">
        <authorList>
            <person name="Zhu J."/>
            <person name="Qi W."/>
            <person name="Song R."/>
        </authorList>
    </citation>
    <scope>NUCLEOTIDE SEQUENCE [LARGE SCALE GENOMIC DNA]</scope>
</reference>
<evidence type="ECO:0000313" key="1">
    <source>
        <dbReference type="EMBL" id="CEM14962.1"/>
    </source>
</evidence>
<accession>A0A0G4FLR7</accession>
<keyword evidence="2" id="KW-1185">Reference proteome</keyword>
<gene>
    <name evidence="1" type="ORF">Vbra_2215</name>
</gene>
<dbReference type="EMBL" id="CDMY01000462">
    <property type="protein sequence ID" value="CEM14962.1"/>
    <property type="molecule type" value="Genomic_DNA"/>
</dbReference>
<proteinExistence type="predicted"/>